<dbReference type="KEGG" id="pshq:F3W81_06130"/>
<evidence type="ECO:0000313" key="1">
    <source>
        <dbReference type="EMBL" id="QOL80427.1"/>
    </source>
</evidence>
<name>A0A7L9WL57_9RHOB</name>
<dbReference type="AlphaFoldDB" id="A0A7L9WL57"/>
<keyword evidence="2" id="KW-1185">Reference proteome</keyword>
<evidence type="ECO:0000313" key="2">
    <source>
        <dbReference type="Proteomes" id="UP000594118"/>
    </source>
</evidence>
<protein>
    <submittedName>
        <fullName evidence="1">Uncharacterized protein</fullName>
    </submittedName>
</protein>
<dbReference type="RefSeq" id="WP_193082747.1">
    <property type="nucleotide sequence ID" value="NZ_CP045201.1"/>
</dbReference>
<dbReference type="EMBL" id="CP045201">
    <property type="protein sequence ID" value="QOL80427.1"/>
    <property type="molecule type" value="Genomic_DNA"/>
</dbReference>
<dbReference type="Proteomes" id="UP000594118">
    <property type="component" value="Chromosome"/>
</dbReference>
<proteinExistence type="predicted"/>
<sequence length="89" mass="9803">MTAPAPKTPLNSTLALDIFEPAAPVMSIVETIGFDGVGEPEIRTTMTISRSAMEFEVLSDPPRRFRVSLKQLREQAVSQIRAMLQAEQS</sequence>
<reference evidence="1 2" key="1">
    <citation type="submission" date="2019-10" db="EMBL/GenBank/DDBJ databases">
        <title>Pseudopuniceibacterium sp. HQ09 islated from Antarctica.</title>
        <authorList>
            <person name="Liao L."/>
            <person name="Su S."/>
            <person name="Chen B."/>
            <person name="Yu Y."/>
        </authorList>
    </citation>
    <scope>NUCLEOTIDE SEQUENCE [LARGE SCALE GENOMIC DNA]</scope>
    <source>
        <strain evidence="1 2">HQ09</strain>
    </source>
</reference>
<organism evidence="1 2">
    <name type="scientific">Pseudooceanicola spongiae</name>
    <dbReference type="NCBI Taxonomy" id="2613965"/>
    <lineage>
        <taxon>Bacteria</taxon>
        <taxon>Pseudomonadati</taxon>
        <taxon>Pseudomonadota</taxon>
        <taxon>Alphaproteobacteria</taxon>
        <taxon>Rhodobacterales</taxon>
        <taxon>Paracoccaceae</taxon>
        <taxon>Pseudooceanicola</taxon>
    </lineage>
</organism>
<accession>A0A7L9WL57</accession>
<gene>
    <name evidence="1" type="ORF">F3W81_06130</name>
</gene>